<dbReference type="Pfam" id="PF00875">
    <property type="entry name" value="DNA_photolyase"/>
    <property type="match status" value="1"/>
</dbReference>
<feature type="compositionally biased region" description="Gly residues" evidence="8">
    <location>
        <begin position="618"/>
        <end position="634"/>
    </location>
</feature>
<name>A0AA40B9F1_9PEZI</name>
<feature type="binding site" evidence="5">
    <location>
        <begin position="468"/>
        <end position="470"/>
    </location>
    <ligand>
        <name>FAD</name>
        <dbReference type="ChEBI" id="CHEBI:57692"/>
    </ligand>
</feature>
<comment type="cofactor">
    <cofactor evidence="5 7">
        <name>FAD</name>
        <dbReference type="ChEBI" id="CHEBI:57692"/>
    </cofactor>
    <text evidence="5 7">Binds 1 FAD per subunit.</text>
</comment>
<dbReference type="InterPro" id="IPR014133">
    <property type="entry name" value="Cry_DASH"/>
</dbReference>
<evidence type="ECO:0000256" key="6">
    <source>
        <dbReference type="PIRSR" id="PIRSR602081-2"/>
    </source>
</evidence>
<keyword evidence="11" id="KW-1185">Reference proteome</keyword>
<dbReference type="Gene3D" id="1.10.579.10">
    <property type="entry name" value="DNA Cyclobutane Dipyrimidine Photolyase, subunit A, domain 3"/>
    <property type="match status" value="1"/>
</dbReference>
<dbReference type="PROSITE" id="PS51645">
    <property type="entry name" value="PHR_CRY_ALPHA_BETA"/>
    <property type="match status" value="1"/>
</dbReference>
<evidence type="ECO:0000313" key="11">
    <source>
        <dbReference type="Proteomes" id="UP001172102"/>
    </source>
</evidence>
<feature type="compositionally biased region" description="Pro residues" evidence="8">
    <location>
        <begin position="210"/>
        <end position="222"/>
    </location>
</feature>
<dbReference type="Gene3D" id="1.25.40.80">
    <property type="match status" value="1"/>
</dbReference>
<feature type="compositionally biased region" description="Basic and acidic residues" evidence="8">
    <location>
        <begin position="574"/>
        <end position="583"/>
    </location>
</feature>
<keyword evidence="4 7" id="KW-0157">Chromophore</keyword>
<sequence length="707" mass="77108">MAAKANVLIFIHRRDLRVSDNPIYAELAANRASFTHLVPVVIFPASQYEVSGFIVDGSDSPFPEARSQIARYWRCGPHRAKFVGEAVWNLKESLLSLGSELLIRVGVVEDVVRALAQGLNKEGLNVGAVWMTGLEGTEEQQAENAMAKVCEEKGVEFKLWADEKYYVDDRDVVLAVSETPDVFTSYRKLNEPLREKPRATLPRPSKGSLPPFPEPNMIPPQSSPFSAPETRSGLIEALLKPIKDILPDPPSFPEKAISAHPFEGGESSAQDRLISCIQSGGAKNYKDTRNGLTGTQFSTKLSAFLAQGCLTSRQIHHMLLGYENGTDARFESAEGYGAGENPGTSAIRQELFWRDYMRLCHKKYKDKLFRIEGYKGYKDEEKNPRWKSPVQERALPNQDPSPERIHEMLGRFNAGTTGMGLIDASQRELFHTGYTSNRVRQNVASFLAKHLSIDWRYGAEWYEMMLVDYDVSSNWGNWQYVSGVGNDPRSDLRIFNPVKQAFDYDKEGTYVRMWVPEAASLTKLENIFQPWTASKQDLMAVGIDNHIMVTDPIKRIEFSVDAKPVKPSKRSYFRRRDHDKGEDQAAASDGRGEANGHGGSGAPRGSAGDATASKGVGAPRGGPPRGGRGQGSGYRGHRTPHFGQRGGGSVHGAGAGAGAGAGTGGGGGGGGGYRGARYASGGRGSYTPGGRAGYPGQLGPQLHRPGG</sequence>
<evidence type="ECO:0000256" key="5">
    <source>
        <dbReference type="PIRSR" id="PIRSR602081-1"/>
    </source>
</evidence>
<dbReference type="SUPFAM" id="SSF52425">
    <property type="entry name" value="Cryptochrome/photolyase, N-terminal domain"/>
    <property type="match status" value="1"/>
</dbReference>
<evidence type="ECO:0000256" key="3">
    <source>
        <dbReference type="ARBA" id="ARBA00022827"/>
    </source>
</evidence>
<feature type="compositionally biased region" description="Gly residues" evidence="8">
    <location>
        <begin position="593"/>
        <end position="602"/>
    </location>
</feature>
<dbReference type="NCBIfam" id="TIGR02765">
    <property type="entry name" value="crypto_DASH"/>
    <property type="match status" value="1"/>
</dbReference>
<dbReference type="InterPro" id="IPR006050">
    <property type="entry name" value="DNA_photolyase_N"/>
</dbReference>
<dbReference type="SUPFAM" id="SSF48173">
    <property type="entry name" value="Cryptochrome/photolyase FAD-binding domain"/>
    <property type="match status" value="1"/>
</dbReference>
<evidence type="ECO:0000256" key="4">
    <source>
        <dbReference type="ARBA" id="ARBA00022991"/>
    </source>
</evidence>
<dbReference type="AlphaFoldDB" id="A0AA40B9F1"/>
<dbReference type="Pfam" id="PF03441">
    <property type="entry name" value="FAD_binding_7"/>
    <property type="match status" value="1"/>
</dbReference>
<keyword evidence="2 5" id="KW-0285">Flavoprotein</keyword>
<dbReference type="InterPro" id="IPR014729">
    <property type="entry name" value="Rossmann-like_a/b/a_fold"/>
</dbReference>
<dbReference type="PANTHER" id="PTHR11455:SF22">
    <property type="entry name" value="CRYPTOCHROME DASH"/>
    <property type="match status" value="1"/>
</dbReference>
<keyword evidence="3 5" id="KW-0274">FAD</keyword>
<dbReference type="GO" id="GO:0071949">
    <property type="term" value="F:FAD binding"/>
    <property type="evidence" value="ECO:0007669"/>
    <property type="project" value="TreeGrafter"/>
</dbReference>
<proteinExistence type="inferred from homology"/>
<feature type="region of interest" description="Disordered" evidence="8">
    <location>
        <begin position="565"/>
        <end position="707"/>
    </location>
</feature>
<organism evidence="10 11">
    <name type="scientific">Lasiosphaeris hirsuta</name>
    <dbReference type="NCBI Taxonomy" id="260670"/>
    <lineage>
        <taxon>Eukaryota</taxon>
        <taxon>Fungi</taxon>
        <taxon>Dikarya</taxon>
        <taxon>Ascomycota</taxon>
        <taxon>Pezizomycotina</taxon>
        <taxon>Sordariomycetes</taxon>
        <taxon>Sordariomycetidae</taxon>
        <taxon>Sordariales</taxon>
        <taxon>Lasiosphaeriaceae</taxon>
        <taxon>Lasiosphaeris</taxon>
    </lineage>
</organism>
<feature type="site" description="Electron transfer via tryptophanyl radical" evidence="6">
    <location>
        <position position="478"/>
    </location>
</feature>
<dbReference type="InterPro" id="IPR002081">
    <property type="entry name" value="Cryptochrome/DNA_photolyase_1"/>
</dbReference>
<comment type="similarity">
    <text evidence="1 7">Belongs to the DNA photolyase class-1 family.</text>
</comment>
<dbReference type="PANTHER" id="PTHR11455">
    <property type="entry name" value="CRYPTOCHROME"/>
    <property type="match status" value="1"/>
</dbReference>
<protein>
    <recommendedName>
        <fullName evidence="7">Cryptochrome DASH</fullName>
    </recommendedName>
</protein>
<dbReference type="GO" id="GO:0000719">
    <property type="term" value="P:photoreactive repair"/>
    <property type="evidence" value="ECO:0007669"/>
    <property type="project" value="TreeGrafter"/>
</dbReference>
<evidence type="ECO:0000313" key="10">
    <source>
        <dbReference type="EMBL" id="KAK0730059.1"/>
    </source>
</evidence>
<feature type="binding site" evidence="5">
    <location>
        <begin position="298"/>
        <end position="302"/>
    </location>
    <ligand>
        <name>FAD</name>
        <dbReference type="ChEBI" id="CHEBI:57692"/>
    </ligand>
</feature>
<feature type="site" description="Electron transfer via tryptophanyl radical" evidence="6">
    <location>
        <position position="455"/>
    </location>
</feature>
<feature type="region of interest" description="Disordered" evidence="8">
    <location>
        <begin position="193"/>
        <end position="229"/>
    </location>
</feature>
<dbReference type="Proteomes" id="UP001172102">
    <property type="component" value="Unassembled WGS sequence"/>
</dbReference>
<dbReference type="GO" id="GO:0003904">
    <property type="term" value="F:deoxyribodipyrimidine photo-lyase activity"/>
    <property type="evidence" value="ECO:0007669"/>
    <property type="project" value="TreeGrafter"/>
</dbReference>
<comment type="function">
    <text evidence="7">May have a photoreceptor function.</text>
</comment>
<evidence type="ECO:0000256" key="2">
    <source>
        <dbReference type="ARBA" id="ARBA00022630"/>
    </source>
</evidence>
<feature type="compositionally biased region" description="Gly residues" evidence="8">
    <location>
        <begin position="644"/>
        <end position="674"/>
    </location>
</feature>
<comment type="cofactor">
    <cofactor evidence="7">
        <name>(6R)-5,10-methylene-5,6,7,8-tetrahydrofolate</name>
        <dbReference type="ChEBI" id="CHEBI:15636"/>
    </cofactor>
    <text evidence="7">Binds 1 5,10-methenyltetrahydrofolate (MTHF) per subunit.</text>
</comment>
<dbReference type="GO" id="GO:0003684">
    <property type="term" value="F:damaged DNA binding"/>
    <property type="evidence" value="ECO:0007669"/>
    <property type="project" value="TreeGrafter"/>
</dbReference>
<dbReference type="Gene3D" id="3.40.50.620">
    <property type="entry name" value="HUPs"/>
    <property type="match status" value="1"/>
</dbReference>
<feature type="region of interest" description="Disordered" evidence="8">
    <location>
        <begin position="381"/>
        <end position="402"/>
    </location>
</feature>
<comment type="caution">
    <text evidence="10">The sequence shown here is derived from an EMBL/GenBank/DDBJ whole genome shotgun (WGS) entry which is preliminary data.</text>
</comment>
<evidence type="ECO:0000256" key="7">
    <source>
        <dbReference type="RuleBase" id="RU367151"/>
    </source>
</evidence>
<feature type="site" description="Electron transfer via tryptophanyl radical" evidence="6">
    <location>
        <position position="386"/>
    </location>
</feature>
<feature type="binding site" evidence="5">
    <location>
        <position position="285"/>
    </location>
    <ligand>
        <name>FAD</name>
        <dbReference type="ChEBI" id="CHEBI:57692"/>
    </ligand>
</feature>
<gene>
    <name evidence="10" type="ORF">B0H67DRAFT_476649</name>
</gene>
<accession>A0AA40B9F1</accession>
<dbReference type="EMBL" id="JAUKUA010000001">
    <property type="protein sequence ID" value="KAK0730059.1"/>
    <property type="molecule type" value="Genomic_DNA"/>
</dbReference>
<evidence type="ECO:0000259" key="9">
    <source>
        <dbReference type="PROSITE" id="PS51645"/>
    </source>
</evidence>
<dbReference type="InterPro" id="IPR036155">
    <property type="entry name" value="Crypto/Photolyase_N_sf"/>
</dbReference>
<evidence type="ECO:0000256" key="1">
    <source>
        <dbReference type="ARBA" id="ARBA00005862"/>
    </source>
</evidence>
<dbReference type="PRINTS" id="PR00147">
    <property type="entry name" value="DNAPHOTLYASE"/>
</dbReference>
<dbReference type="InterPro" id="IPR005101">
    <property type="entry name" value="Cryptochr/Photolyase_FAD-bd"/>
</dbReference>
<feature type="domain" description="Photolyase/cryptochrome alpha/beta" evidence="9">
    <location>
        <begin position="6"/>
        <end position="165"/>
    </location>
</feature>
<reference evidence="10" key="1">
    <citation type="submission" date="2023-06" db="EMBL/GenBank/DDBJ databases">
        <title>Genome-scale phylogeny and comparative genomics of the fungal order Sordariales.</title>
        <authorList>
            <consortium name="Lawrence Berkeley National Laboratory"/>
            <person name="Hensen N."/>
            <person name="Bonometti L."/>
            <person name="Westerberg I."/>
            <person name="Brannstrom I.O."/>
            <person name="Guillou S."/>
            <person name="Cros-Aarteil S."/>
            <person name="Calhoun S."/>
            <person name="Haridas S."/>
            <person name="Kuo A."/>
            <person name="Mondo S."/>
            <person name="Pangilinan J."/>
            <person name="Riley R."/>
            <person name="Labutti K."/>
            <person name="Andreopoulos B."/>
            <person name="Lipzen A."/>
            <person name="Chen C."/>
            <person name="Yanf M."/>
            <person name="Daum C."/>
            <person name="Ng V."/>
            <person name="Clum A."/>
            <person name="Steindorff A."/>
            <person name="Ohm R."/>
            <person name="Martin F."/>
            <person name="Silar P."/>
            <person name="Natvig D."/>
            <person name="Lalanne C."/>
            <person name="Gautier V."/>
            <person name="Ament-Velasquez S.L."/>
            <person name="Kruys A."/>
            <person name="Hutchinson M.I."/>
            <person name="Powell A.J."/>
            <person name="Barry K."/>
            <person name="Miller A.N."/>
            <person name="Grigoriev I.V."/>
            <person name="Debuchy R."/>
            <person name="Gladieux P."/>
            <person name="Thoren M.H."/>
            <person name="Johannesson H."/>
        </authorList>
    </citation>
    <scope>NUCLEOTIDE SEQUENCE</scope>
    <source>
        <strain evidence="10">SMH4607-1</strain>
    </source>
</reference>
<dbReference type="InterPro" id="IPR036134">
    <property type="entry name" value="Crypto/Photolyase_FAD-like_sf"/>
</dbReference>
<evidence type="ECO:0000256" key="8">
    <source>
        <dbReference type="SAM" id="MobiDB-lite"/>
    </source>
</evidence>